<reference evidence="3" key="1">
    <citation type="journal article" date="2014" name="Science">
        <title>Ancient hybridizations among the ancestral genomes of bread wheat.</title>
        <authorList>
            <consortium name="International Wheat Genome Sequencing Consortium,"/>
            <person name="Marcussen T."/>
            <person name="Sandve S.R."/>
            <person name="Heier L."/>
            <person name="Spannagl M."/>
            <person name="Pfeifer M."/>
            <person name="Jakobsen K.S."/>
            <person name="Wulff B.B."/>
            <person name="Steuernagel B."/>
            <person name="Mayer K.F."/>
            <person name="Olsen O.A."/>
        </authorList>
    </citation>
    <scope>NUCLEOTIDE SEQUENCE [LARGE SCALE GENOMIC DNA]</scope>
    <source>
        <strain evidence="3">cv. AL8/78</strain>
    </source>
</reference>
<reference evidence="2" key="3">
    <citation type="journal article" date="2017" name="Nature">
        <title>Genome sequence of the progenitor of the wheat D genome Aegilops tauschii.</title>
        <authorList>
            <person name="Luo M.C."/>
            <person name="Gu Y.Q."/>
            <person name="Puiu D."/>
            <person name="Wang H."/>
            <person name="Twardziok S.O."/>
            <person name="Deal K.R."/>
            <person name="Huo N."/>
            <person name="Zhu T."/>
            <person name="Wang L."/>
            <person name="Wang Y."/>
            <person name="McGuire P.E."/>
            <person name="Liu S."/>
            <person name="Long H."/>
            <person name="Ramasamy R.K."/>
            <person name="Rodriguez J.C."/>
            <person name="Van S.L."/>
            <person name="Yuan L."/>
            <person name="Wang Z."/>
            <person name="Xia Z."/>
            <person name="Xiao L."/>
            <person name="Anderson O.D."/>
            <person name="Ouyang S."/>
            <person name="Liang Y."/>
            <person name="Zimin A.V."/>
            <person name="Pertea G."/>
            <person name="Qi P."/>
            <person name="Bennetzen J.L."/>
            <person name="Dai X."/>
            <person name="Dawson M.W."/>
            <person name="Muller H.G."/>
            <person name="Kugler K."/>
            <person name="Rivarola-Duarte L."/>
            <person name="Spannagl M."/>
            <person name="Mayer K.F.X."/>
            <person name="Lu F.H."/>
            <person name="Bevan M.W."/>
            <person name="Leroy P."/>
            <person name="Li P."/>
            <person name="You F.M."/>
            <person name="Sun Q."/>
            <person name="Liu Z."/>
            <person name="Lyons E."/>
            <person name="Wicker T."/>
            <person name="Salzberg S.L."/>
            <person name="Devos K.M."/>
            <person name="Dvorak J."/>
        </authorList>
    </citation>
    <scope>NUCLEOTIDE SEQUENCE [LARGE SCALE GENOMIC DNA]</scope>
    <source>
        <strain evidence="2">cv. AL8/78</strain>
    </source>
</reference>
<dbReference type="STRING" id="200361.A0A453PPS6"/>
<name>A0A453PPS6_AEGTS</name>
<evidence type="ECO:0000313" key="2">
    <source>
        <dbReference type="EnsemblPlants" id="AET6Gv20804300.2"/>
    </source>
</evidence>
<keyword evidence="3" id="KW-1185">Reference proteome</keyword>
<accession>A0A453PPS6</accession>
<protein>
    <submittedName>
        <fullName evidence="2">Uncharacterized protein</fullName>
    </submittedName>
</protein>
<feature type="region of interest" description="Disordered" evidence="1">
    <location>
        <begin position="1"/>
        <end position="20"/>
    </location>
</feature>
<proteinExistence type="predicted"/>
<dbReference type="Gramene" id="AET6Gv20804300.2">
    <property type="protein sequence ID" value="AET6Gv20804300.2"/>
    <property type="gene ID" value="AET6Gv20804300"/>
</dbReference>
<sequence>MLPRRRVTAEQEQGRLPMRATDAVNEWRLPKVSEEEDDAVDQKDCQDDTMSCSVSSARDWNFWSDSVYEGPAMKHKENAVHAKLVAWKDSQIVKLIYKALMILLQSTRLNQKDRWQKNKIARPGIRDELTETEEQEQGRLPTREDLVKCFSMPRNIRLQTPRHPSLLDMRVDGSNRGPPKFVHKATPARLMRRARSSHNYHGKRMEAITEKGFRPALYIKHQTTSIQYKHTLCHRNTRTHPGQDT</sequence>
<evidence type="ECO:0000313" key="3">
    <source>
        <dbReference type="Proteomes" id="UP000015105"/>
    </source>
</evidence>
<dbReference type="Proteomes" id="UP000015105">
    <property type="component" value="Chromosome 6D"/>
</dbReference>
<reference evidence="2" key="4">
    <citation type="submission" date="2019-03" db="UniProtKB">
        <authorList>
            <consortium name="EnsemblPlants"/>
        </authorList>
    </citation>
    <scope>IDENTIFICATION</scope>
</reference>
<dbReference type="EnsemblPlants" id="AET6Gv20804300.2">
    <property type="protein sequence ID" value="AET6Gv20804300.2"/>
    <property type="gene ID" value="AET6Gv20804300"/>
</dbReference>
<reference evidence="2" key="5">
    <citation type="journal article" date="2021" name="G3 (Bethesda)">
        <title>Aegilops tauschii genome assembly Aet v5.0 features greater sequence contiguity and improved annotation.</title>
        <authorList>
            <person name="Wang L."/>
            <person name="Zhu T."/>
            <person name="Rodriguez J.C."/>
            <person name="Deal K.R."/>
            <person name="Dubcovsky J."/>
            <person name="McGuire P.E."/>
            <person name="Lux T."/>
            <person name="Spannagl M."/>
            <person name="Mayer K.F.X."/>
            <person name="Baldrich P."/>
            <person name="Meyers B.C."/>
            <person name="Huo N."/>
            <person name="Gu Y.Q."/>
            <person name="Zhou H."/>
            <person name="Devos K.M."/>
            <person name="Bennetzen J.L."/>
            <person name="Unver T."/>
            <person name="Budak H."/>
            <person name="Gulick P.J."/>
            <person name="Galiba G."/>
            <person name="Kalapos B."/>
            <person name="Nelson D.R."/>
            <person name="Li P."/>
            <person name="You F.M."/>
            <person name="Luo M.C."/>
            <person name="Dvorak J."/>
        </authorList>
    </citation>
    <scope>NUCLEOTIDE SEQUENCE [LARGE SCALE GENOMIC DNA]</scope>
    <source>
        <strain evidence="2">cv. AL8/78</strain>
    </source>
</reference>
<reference evidence="3" key="2">
    <citation type="journal article" date="2017" name="Nat. Plants">
        <title>The Aegilops tauschii genome reveals multiple impacts of transposons.</title>
        <authorList>
            <person name="Zhao G."/>
            <person name="Zou C."/>
            <person name="Li K."/>
            <person name="Wang K."/>
            <person name="Li T."/>
            <person name="Gao L."/>
            <person name="Zhang X."/>
            <person name="Wang H."/>
            <person name="Yang Z."/>
            <person name="Liu X."/>
            <person name="Jiang W."/>
            <person name="Mao L."/>
            <person name="Kong X."/>
            <person name="Jiao Y."/>
            <person name="Jia J."/>
        </authorList>
    </citation>
    <scope>NUCLEOTIDE SEQUENCE [LARGE SCALE GENOMIC DNA]</scope>
    <source>
        <strain evidence="3">cv. AL8/78</strain>
    </source>
</reference>
<evidence type="ECO:0000256" key="1">
    <source>
        <dbReference type="SAM" id="MobiDB-lite"/>
    </source>
</evidence>
<organism evidence="2 3">
    <name type="scientific">Aegilops tauschii subsp. strangulata</name>
    <name type="common">Goatgrass</name>
    <dbReference type="NCBI Taxonomy" id="200361"/>
    <lineage>
        <taxon>Eukaryota</taxon>
        <taxon>Viridiplantae</taxon>
        <taxon>Streptophyta</taxon>
        <taxon>Embryophyta</taxon>
        <taxon>Tracheophyta</taxon>
        <taxon>Spermatophyta</taxon>
        <taxon>Magnoliopsida</taxon>
        <taxon>Liliopsida</taxon>
        <taxon>Poales</taxon>
        <taxon>Poaceae</taxon>
        <taxon>BOP clade</taxon>
        <taxon>Pooideae</taxon>
        <taxon>Triticodae</taxon>
        <taxon>Triticeae</taxon>
        <taxon>Triticinae</taxon>
        <taxon>Aegilops</taxon>
    </lineage>
</organism>
<dbReference type="AlphaFoldDB" id="A0A453PPS6"/>